<dbReference type="Gene3D" id="3.40.50.300">
    <property type="entry name" value="P-loop containing nucleotide triphosphate hydrolases"/>
    <property type="match status" value="1"/>
</dbReference>
<name>A0A165ELI1_9NEIS</name>
<gene>
    <name evidence="12" type="ORF">AVW16_03630</name>
</gene>
<evidence type="ECO:0000256" key="9">
    <source>
        <dbReference type="ARBA" id="ARBA00023065"/>
    </source>
</evidence>
<dbReference type="AlphaFoldDB" id="A0A165ELI1"/>
<dbReference type="PANTHER" id="PTHR42771:SF2">
    <property type="entry name" value="IRON(3+)-HYDROXAMATE IMPORT ATP-BINDING PROTEIN FHUC"/>
    <property type="match status" value="1"/>
</dbReference>
<accession>A0A165ELI1</accession>
<dbReference type="PROSITE" id="PS00211">
    <property type="entry name" value="ABC_TRANSPORTER_1"/>
    <property type="match status" value="1"/>
</dbReference>
<evidence type="ECO:0000256" key="4">
    <source>
        <dbReference type="ARBA" id="ARBA00022475"/>
    </source>
</evidence>
<organism evidence="12 13">
    <name type="scientific">Crenobacter luteus</name>
    <dbReference type="NCBI Taxonomy" id="1452487"/>
    <lineage>
        <taxon>Bacteria</taxon>
        <taxon>Pseudomonadati</taxon>
        <taxon>Pseudomonadota</taxon>
        <taxon>Betaproteobacteria</taxon>
        <taxon>Neisseriales</taxon>
        <taxon>Neisseriaceae</taxon>
        <taxon>Crenobacter</taxon>
    </lineage>
</organism>
<evidence type="ECO:0000313" key="12">
    <source>
        <dbReference type="EMBL" id="KZE25395.1"/>
    </source>
</evidence>
<dbReference type="Pfam" id="PF00005">
    <property type="entry name" value="ABC_tran"/>
    <property type="match status" value="1"/>
</dbReference>
<dbReference type="STRING" id="1452487.AVW16_03630"/>
<dbReference type="GO" id="GO:0005524">
    <property type="term" value="F:ATP binding"/>
    <property type="evidence" value="ECO:0007669"/>
    <property type="project" value="UniProtKB-KW"/>
</dbReference>
<dbReference type="CDD" id="cd03214">
    <property type="entry name" value="ABC_Iron-Siderophores_B12_Hemin"/>
    <property type="match status" value="1"/>
</dbReference>
<keyword evidence="4" id="KW-1003">Cell membrane</keyword>
<proteinExistence type="inferred from homology"/>
<dbReference type="SMART" id="SM00382">
    <property type="entry name" value="AAA"/>
    <property type="match status" value="1"/>
</dbReference>
<dbReference type="InterPro" id="IPR003593">
    <property type="entry name" value="AAA+_ATPase"/>
</dbReference>
<comment type="caution">
    <text evidence="12">The sequence shown here is derived from an EMBL/GenBank/DDBJ whole genome shotgun (WGS) entry which is preliminary data.</text>
</comment>
<evidence type="ECO:0000259" key="11">
    <source>
        <dbReference type="PROSITE" id="PS50893"/>
    </source>
</evidence>
<evidence type="ECO:0000256" key="5">
    <source>
        <dbReference type="ARBA" id="ARBA00022496"/>
    </source>
</evidence>
<dbReference type="SUPFAM" id="SSF52540">
    <property type="entry name" value="P-loop containing nucleoside triphosphate hydrolases"/>
    <property type="match status" value="1"/>
</dbReference>
<keyword evidence="3" id="KW-0813">Transport</keyword>
<keyword evidence="7 12" id="KW-0067">ATP-binding</keyword>
<dbReference type="EMBL" id="LQQU01000059">
    <property type="protein sequence ID" value="KZE25395.1"/>
    <property type="molecule type" value="Genomic_DNA"/>
</dbReference>
<evidence type="ECO:0000256" key="6">
    <source>
        <dbReference type="ARBA" id="ARBA00022741"/>
    </source>
</evidence>
<dbReference type="InterPro" id="IPR003439">
    <property type="entry name" value="ABC_transporter-like_ATP-bd"/>
</dbReference>
<keyword evidence="10" id="KW-0472">Membrane</keyword>
<sequence>MPHSPSAGAPALSARGLSVSYPNKTVLAGLDLDIAAGKITALCGPNGCGKSTLLRALAGLQTLAAGEVAVAGRPLASFRRRELARTLTMLAQFNQIPEGLSVAELVGYGRYAYGSLLGGPGPDDRAAVADALAATGLSGYADRQVAALSGGERQRAWIAMALAQQCGILLLDEPTTYLDIHHQIDVLFELRRLSRERGLTIVWVLHELNQAAAFSDEIVLMRAGRILHQGSPDAMITPSCLDDAFGMTMMRLDHPESGEPVCLPSYRPRVAA</sequence>
<keyword evidence="13" id="KW-1185">Reference proteome</keyword>
<feature type="domain" description="ABC transporter" evidence="11">
    <location>
        <begin position="12"/>
        <end position="248"/>
    </location>
</feature>
<keyword evidence="6" id="KW-0547">Nucleotide-binding</keyword>
<dbReference type="PANTHER" id="PTHR42771">
    <property type="entry name" value="IRON(3+)-HYDROXAMATE IMPORT ATP-BINDING PROTEIN FHUC"/>
    <property type="match status" value="1"/>
</dbReference>
<keyword evidence="5" id="KW-0410">Iron transport</keyword>
<dbReference type="GO" id="GO:0005886">
    <property type="term" value="C:plasma membrane"/>
    <property type="evidence" value="ECO:0007669"/>
    <property type="project" value="UniProtKB-SubCell"/>
</dbReference>
<comment type="subcellular location">
    <subcellularLocation>
        <location evidence="1">Cell membrane</location>
        <topology evidence="1">Peripheral membrane protein</topology>
    </subcellularLocation>
</comment>
<evidence type="ECO:0000256" key="1">
    <source>
        <dbReference type="ARBA" id="ARBA00004202"/>
    </source>
</evidence>
<dbReference type="InterPro" id="IPR027417">
    <property type="entry name" value="P-loop_NTPase"/>
</dbReference>
<dbReference type="InterPro" id="IPR017871">
    <property type="entry name" value="ABC_transporter-like_CS"/>
</dbReference>
<keyword evidence="8" id="KW-0408">Iron</keyword>
<dbReference type="PROSITE" id="PS50893">
    <property type="entry name" value="ABC_TRANSPORTER_2"/>
    <property type="match status" value="1"/>
</dbReference>
<dbReference type="OrthoDB" id="5296765at2"/>
<evidence type="ECO:0000256" key="10">
    <source>
        <dbReference type="ARBA" id="ARBA00023136"/>
    </source>
</evidence>
<dbReference type="GO" id="GO:0006826">
    <property type="term" value="P:iron ion transport"/>
    <property type="evidence" value="ECO:0007669"/>
    <property type="project" value="UniProtKB-KW"/>
</dbReference>
<evidence type="ECO:0000313" key="13">
    <source>
        <dbReference type="Proteomes" id="UP000076625"/>
    </source>
</evidence>
<dbReference type="InterPro" id="IPR051535">
    <property type="entry name" value="Siderophore_ABC-ATPase"/>
</dbReference>
<evidence type="ECO:0000256" key="2">
    <source>
        <dbReference type="ARBA" id="ARBA00005417"/>
    </source>
</evidence>
<dbReference type="Proteomes" id="UP000076625">
    <property type="component" value="Unassembled WGS sequence"/>
</dbReference>
<reference evidence="13" key="1">
    <citation type="submission" date="2016-01" db="EMBL/GenBank/DDBJ databases">
        <title>Draft genome of Chromobacterium sp. F49.</title>
        <authorList>
            <person name="Hong K.W."/>
        </authorList>
    </citation>
    <scope>NUCLEOTIDE SEQUENCE [LARGE SCALE GENOMIC DNA]</scope>
    <source>
        <strain evidence="13">CN10</strain>
    </source>
</reference>
<keyword evidence="9" id="KW-0406">Ion transport</keyword>
<protein>
    <submittedName>
        <fullName evidence="12">Cobalamin/Fe3+-siderophore ABC transporter ATP-binding protein</fullName>
    </submittedName>
</protein>
<dbReference type="GO" id="GO:0016887">
    <property type="term" value="F:ATP hydrolysis activity"/>
    <property type="evidence" value="ECO:0007669"/>
    <property type="project" value="InterPro"/>
</dbReference>
<dbReference type="FunFam" id="3.40.50.300:FF:000134">
    <property type="entry name" value="Iron-enterobactin ABC transporter ATP-binding protein"/>
    <property type="match status" value="1"/>
</dbReference>
<evidence type="ECO:0000256" key="8">
    <source>
        <dbReference type="ARBA" id="ARBA00023004"/>
    </source>
</evidence>
<evidence type="ECO:0000256" key="7">
    <source>
        <dbReference type="ARBA" id="ARBA00022840"/>
    </source>
</evidence>
<comment type="similarity">
    <text evidence="2">Belongs to the ABC transporter superfamily.</text>
</comment>
<dbReference type="RefSeq" id="WP_066614790.1">
    <property type="nucleotide sequence ID" value="NZ_LQQU01000059.1"/>
</dbReference>
<evidence type="ECO:0000256" key="3">
    <source>
        <dbReference type="ARBA" id="ARBA00022448"/>
    </source>
</evidence>